<dbReference type="PANTHER" id="PTHR32182:SF0">
    <property type="entry name" value="DNA REPLICATION AND REPAIR PROTEIN RECF"/>
    <property type="match status" value="1"/>
</dbReference>
<comment type="subcellular location">
    <subcellularLocation>
        <location evidence="6 7">Cytoplasm</location>
    </subcellularLocation>
</comment>
<evidence type="ECO:0000313" key="9">
    <source>
        <dbReference type="EMBL" id="MTF39662.1"/>
    </source>
</evidence>
<dbReference type="HAMAP" id="MF_00365">
    <property type="entry name" value="RecF"/>
    <property type="match status" value="1"/>
</dbReference>
<dbReference type="GO" id="GO:0006302">
    <property type="term" value="P:double-strand break repair"/>
    <property type="evidence" value="ECO:0007669"/>
    <property type="project" value="TreeGrafter"/>
</dbReference>
<keyword evidence="1 6" id="KW-0963">Cytoplasm</keyword>
<dbReference type="GO" id="GO:0000731">
    <property type="term" value="P:DNA synthesis involved in DNA repair"/>
    <property type="evidence" value="ECO:0007669"/>
    <property type="project" value="TreeGrafter"/>
</dbReference>
<keyword evidence="4 6" id="KW-0067">ATP-binding</keyword>
<reference evidence="9 10" key="1">
    <citation type="submission" date="2019-11" db="EMBL/GenBank/DDBJ databases">
        <title>Isolation of a new High Light Tolerant Cyanobacteria.</title>
        <authorList>
            <person name="Dobson Z."/>
            <person name="Vaughn N."/>
            <person name="Vaughn M."/>
            <person name="Fromme P."/>
            <person name="Mazor Y."/>
        </authorList>
    </citation>
    <scope>NUCLEOTIDE SEQUENCE [LARGE SCALE GENOMIC DNA]</scope>
    <source>
        <strain evidence="9 10">0216</strain>
    </source>
</reference>
<dbReference type="PROSITE" id="PS00618">
    <property type="entry name" value="RECF_2"/>
    <property type="match status" value="1"/>
</dbReference>
<organism evidence="9 10">
    <name type="scientific">Cyanobacterium aponinum 0216</name>
    <dbReference type="NCBI Taxonomy" id="2676140"/>
    <lineage>
        <taxon>Bacteria</taxon>
        <taxon>Bacillati</taxon>
        <taxon>Cyanobacteriota</taxon>
        <taxon>Cyanophyceae</taxon>
        <taxon>Oscillatoriophycideae</taxon>
        <taxon>Chroococcales</taxon>
        <taxon>Geminocystaceae</taxon>
        <taxon>Cyanobacterium</taxon>
    </lineage>
</organism>
<dbReference type="GO" id="GO:0006260">
    <property type="term" value="P:DNA replication"/>
    <property type="evidence" value="ECO:0007669"/>
    <property type="project" value="UniProtKB-UniRule"/>
</dbReference>
<comment type="caution">
    <text evidence="9">The sequence shown here is derived from an EMBL/GenBank/DDBJ whole genome shotgun (WGS) entry which is preliminary data.</text>
</comment>
<dbReference type="Gene3D" id="1.20.1050.90">
    <property type="entry name" value="RecF/RecN/SMC, N-terminal domain"/>
    <property type="match status" value="1"/>
</dbReference>
<keyword evidence="5 6" id="KW-0238">DNA-binding</keyword>
<dbReference type="RefSeq" id="WP_155084161.1">
    <property type="nucleotide sequence ID" value="NZ_WMIA01000015.1"/>
</dbReference>
<dbReference type="InterPro" id="IPR018078">
    <property type="entry name" value="DNA-binding_RecF_CS"/>
</dbReference>
<protein>
    <recommendedName>
        <fullName evidence="6 7">DNA replication and repair protein RecF</fullName>
    </recommendedName>
</protein>
<dbReference type="InterPro" id="IPR041685">
    <property type="entry name" value="AAA_GajA/Old/RecF-like"/>
</dbReference>
<dbReference type="PANTHER" id="PTHR32182">
    <property type="entry name" value="DNA REPLICATION AND REPAIR PROTEIN RECF"/>
    <property type="match status" value="1"/>
</dbReference>
<accession>A0A844GX73</accession>
<name>A0A844GX73_9CHRO</name>
<keyword evidence="6 7" id="KW-0234">DNA repair</keyword>
<dbReference type="InterPro" id="IPR027417">
    <property type="entry name" value="P-loop_NTPase"/>
</dbReference>
<evidence type="ECO:0000256" key="7">
    <source>
        <dbReference type="RuleBase" id="RU000578"/>
    </source>
</evidence>
<dbReference type="AlphaFoldDB" id="A0A844GX73"/>
<evidence type="ECO:0000256" key="5">
    <source>
        <dbReference type="ARBA" id="ARBA00023125"/>
    </source>
</evidence>
<evidence type="ECO:0000256" key="4">
    <source>
        <dbReference type="ARBA" id="ARBA00022840"/>
    </source>
</evidence>
<dbReference type="InterPro" id="IPR001238">
    <property type="entry name" value="DNA-binding_RecF"/>
</dbReference>
<proteinExistence type="inferred from homology"/>
<dbReference type="Gene3D" id="3.40.50.300">
    <property type="entry name" value="P-loop containing nucleotide triphosphate hydrolases"/>
    <property type="match status" value="1"/>
</dbReference>
<keyword evidence="3 6" id="KW-0547">Nucleotide-binding</keyword>
<evidence type="ECO:0000256" key="3">
    <source>
        <dbReference type="ARBA" id="ARBA00022741"/>
    </source>
</evidence>
<evidence type="ECO:0000256" key="1">
    <source>
        <dbReference type="ARBA" id="ARBA00022490"/>
    </source>
</evidence>
<feature type="binding site" evidence="6">
    <location>
        <begin position="30"/>
        <end position="37"/>
    </location>
    <ligand>
        <name>ATP</name>
        <dbReference type="ChEBI" id="CHEBI:30616"/>
    </ligand>
</feature>
<dbReference type="GO" id="GO:0005737">
    <property type="term" value="C:cytoplasm"/>
    <property type="evidence" value="ECO:0007669"/>
    <property type="project" value="UniProtKB-SubCell"/>
</dbReference>
<dbReference type="PROSITE" id="PS00617">
    <property type="entry name" value="RECF_1"/>
    <property type="match status" value="1"/>
</dbReference>
<dbReference type="EMBL" id="WMIA01000015">
    <property type="protein sequence ID" value="MTF39662.1"/>
    <property type="molecule type" value="Genomic_DNA"/>
</dbReference>
<feature type="domain" description="Endonuclease GajA/Old nuclease/RecF-like AAA" evidence="8">
    <location>
        <begin position="1"/>
        <end position="354"/>
    </location>
</feature>
<keyword evidence="6 7" id="KW-0742">SOS response</keyword>
<dbReference type="Pfam" id="PF13175">
    <property type="entry name" value="AAA_15"/>
    <property type="match status" value="1"/>
</dbReference>
<keyword evidence="6 7" id="KW-0227">DNA damage</keyword>
<dbReference type="InterPro" id="IPR042174">
    <property type="entry name" value="RecF_2"/>
</dbReference>
<comment type="similarity">
    <text evidence="6 7">Belongs to the RecF family.</text>
</comment>
<comment type="function">
    <text evidence="6 7">The RecF protein is involved in DNA metabolism; it is required for DNA replication and normal SOS inducibility. RecF binds preferentially to single-stranded, linear DNA. It also seems to bind ATP.</text>
</comment>
<gene>
    <name evidence="6 9" type="primary">recF</name>
    <name evidence="9" type="ORF">GGC33_12085</name>
</gene>
<evidence type="ECO:0000256" key="6">
    <source>
        <dbReference type="HAMAP-Rule" id="MF_00365"/>
    </source>
</evidence>
<dbReference type="GO" id="GO:0009432">
    <property type="term" value="P:SOS response"/>
    <property type="evidence" value="ECO:0007669"/>
    <property type="project" value="UniProtKB-UniRule"/>
</dbReference>
<dbReference type="GO" id="GO:0003697">
    <property type="term" value="F:single-stranded DNA binding"/>
    <property type="evidence" value="ECO:0007669"/>
    <property type="project" value="UniProtKB-UniRule"/>
</dbReference>
<evidence type="ECO:0000313" key="10">
    <source>
        <dbReference type="Proteomes" id="UP000437131"/>
    </source>
</evidence>
<dbReference type="Proteomes" id="UP000437131">
    <property type="component" value="Unassembled WGS sequence"/>
</dbReference>
<sequence length="377" mass="44253">MYLSKLNLNYFRNYIQSEINFSSNKIIILGNNAQGKSNLLEAIQLLSCLKSHRTNKDLDLVYRDRIYGEIKGEITRNYADYSLSILFPAKGKRELKVNYEKISRNIDFLGIVNTVLFSSLDLDLVKGSPEYRRNWVDNLLLQLEPVFSYIIKEYNHVLKQRNSLLKRLKKQGITNYEDLSQTTILELNIWENKLIENACRVMRRRKRVLDKLEPLARLWHDKISNKTEKLEIIYHPNVTYDRDDIQEIKQKIQREIEDKRNTELLMGVTLVGPHRDEIEFVINKGVARNYGSQGQQRTLVLSLKLGELQLIEQIIGETPLLLLDDVMAELDLQRQQQLLDCLGNRFQTFITTTHLNYFDEKLLQEAQIIRVEKGKIV</sequence>
<dbReference type="GO" id="GO:0005524">
    <property type="term" value="F:ATP binding"/>
    <property type="evidence" value="ECO:0007669"/>
    <property type="project" value="UniProtKB-UniRule"/>
</dbReference>
<evidence type="ECO:0000256" key="2">
    <source>
        <dbReference type="ARBA" id="ARBA00022705"/>
    </source>
</evidence>
<dbReference type="SUPFAM" id="SSF52540">
    <property type="entry name" value="P-loop containing nucleoside triphosphate hydrolases"/>
    <property type="match status" value="1"/>
</dbReference>
<dbReference type="NCBIfam" id="TIGR00611">
    <property type="entry name" value="recf"/>
    <property type="match status" value="1"/>
</dbReference>
<evidence type="ECO:0000259" key="8">
    <source>
        <dbReference type="Pfam" id="PF13175"/>
    </source>
</evidence>
<keyword evidence="2 6" id="KW-0235">DNA replication</keyword>